<dbReference type="EMBL" id="VSRR010076738">
    <property type="protein sequence ID" value="MPC88122.1"/>
    <property type="molecule type" value="Genomic_DNA"/>
</dbReference>
<gene>
    <name evidence="1" type="ORF">E2C01_083015</name>
</gene>
<name>A0A5B7IW23_PORTR</name>
<dbReference type="Proteomes" id="UP000324222">
    <property type="component" value="Unassembled WGS sequence"/>
</dbReference>
<comment type="caution">
    <text evidence="1">The sequence shown here is derived from an EMBL/GenBank/DDBJ whole genome shotgun (WGS) entry which is preliminary data.</text>
</comment>
<protein>
    <submittedName>
        <fullName evidence="1">Uncharacterized protein</fullName>
    </submittedName>
</protein>
<sequence>MMRPATFLGPQTPS</sequence>
<evidence type="ECO:0000313" key="1">
    <source>
        <dbReference type="EMBL" id="MPC88122.1"/>
    </source>
</evidence>
<accession>A0A5B7IW23</accession>
<reference evidence="1 2" key="1">
    <citation type="submission" date="2019-05" db="EMBL/GenBank/DDBJ databases">
        <title>Another draft genome of Portunus trituberculatus and its Hox gene families provides insights of decapod evolution.</title>
        <authorList>
            <person name="Jeong J.-H."/>
            <person name="Song I."/>
            <person name="Kim S."/>
            <person name="Choi T."/>
            <person name="Kim D."/>
            <person name="Ryu S."/>
            <person name="Kim W."/>
        </authorList>
    </citation>
    <scope>NUCLEOTIDE SEQUENCE [LARGE SCALE GENOMIC DNA]</scope>
    <source>
        <tissue evidence="1">Muscle</tissue>
    </source>
</reference>
<proteinExistence type="predicted"/>
<evidence type="ECO:0000313" key="2">
    <source>
        <dbReference type="Proteomes" id="UP000324222"/>
    </source>
</evidence>
<organism evidence="1 2">
    <name type="scientific">Portunus trituberculatus</name>
    <name type="common">Swimming crab</name>
    <name type="synonym">Neptunus trituberculatus</name>
    <dbReference type="NCBI Taxonomy" id="210409"/>
    <lineage>
        <taxon>Eukaryota</taxon>
        <taxon>Metazoa</taxon>
        <taxon>Ecdysozoa</taxon>
        <taxon>Arthropoda</taxon>
        <taxon>Crustacea</taxon>
        <taxon>Multicrustacea</taxon>
        <taxon>Malacostraca</taxon>
        <taxon>Eumalacostraca</taxon>
        <taxon>Eucarida</taxon>
        <taxon>Decapoda</taxon>
        <taxon>Pleocyemata</taxon>
        <taxon>Brachyura</taxon>
        <taxon>Eubrachyura</taxon>
        <taxon>Portunoidea</taxon>
        <taxon>Portunidae</taxon>
        <taxon>Portuninae</taxon>
        <taxon>Portunus</taxon>
    </lineage>
</organism>
<keyword evidence="2" id="KW-1185">Reference proteome</keyword>